<evidence type="ECO:0000256" key="2">
    <source>
        <dbReference type="ARBA" id="ARBA00023125"/>
    </source>
</evidence>
<dbReference type="SMART" id="SM00347">
    <property type="entry name" value="HTH_MARR"/>
    <property type="match status" value="1"/>
</dbReference>
<dbReference type="AlphaFoldDB" id="A0A090ZEV0"/>
<organism evidence="5 7">
    <name type="scientific">Bacillus clarus</name>
    <dbReference type="NCBI Taxonomy" id="2338372"/>
    <lineage>
        <taxon>Bacteria</taxon>
        <taxon>Bacillati</taxon>
        <taxon>Bacillota</taxon>
        <taxon>Bacilli</taxon>
        <taxon>Bacillales</taxon>
        <taxon>Bacillaceae</taxon>
        <taxon>Bacillus</taxon>
        <taxon>Bacillus cereus group</taxon>
    </lineage>
</organism>
<comment type="caution">
    <text evidence="5">The sequence shown here is derived from an EMBL/GenBank/DDBJ whole genome shotgun (WGS) entry which is preliminary data.</text>
</comment>
<dbReference type="PANTHER" id="PTHR33164:SF99">
    <property type="entry name" value="MARR FAMILY REGULATORY PROTEIN"/>
    <property type="match status" value="1"/>
</dbReference>
<evidence type="ECO:0000313" key="6">
    <source>
        <dbReference type="EMBL" id="RFT63271.1"/>
    </source>
</evidence>
<dbReference type="InterPro" id="IPR036390">
    <property type="entry name" value="WH_DNA-bd_sf"/>
</dbReference>
<dbReference type="InterPro" id="IPR036388">
    <property type="entry name" value="WH-like_DNA-bd_sf"/>
</dbReference>
<dbReference type="GO" id="GO:0003700">
    <property type="term" value="F:DNA-binding transcription factor activity"/>
    <property type="evidence" value="ECO:0007669"/>
    <property type="project" value="InterPro"/>
</dbReference>
<evidence type="ECO:0000313" key="7">
    <source>
        <dbReference type="Proteomes" id="UP000029389"/>
    </source>
</evidence>
<dbReference type="Pfam" id="PF12802">
    <property type="entry name" value="MarR_2"/>
    <property type="match status" value="1"/>
</dbReference>
<dbReference type="InterPro" id="IPR023187">
    <property type="entry name" value="Tscrpt_reg_MarR-type_CS"/>
</dbReference>
<evidence type="ECO:0000313" key="8">
    <source>
        <dbReference type="Proteomes" id="UP000264294"/>
    </source>
</evidence>
<dbReference type="GO" id="GO:0003677">
    <property type="term" value="F:DNA binding"/>
    <property type="evidence" value="ECO:0007669"/>
    <property type="project" value="UniProtKB-KW"/>
</dbReference>
<keyword evidence="8" id="KW-1185">Reference proteome</keyword>
<keyword evidence="1" id="KW-0805">Transcription regulation</keyword>
<dbReference type="PATRIC" id="fig|1405.8.peg.5439"/>
<keyword evidence="3" id="KW-0804">Transcription</keyword>
<reference evidence="5 7" key="1">
    <citation type="submission" date="2014-04" db="EMBL/GenBank/DDBJ databases">
        <authorList>
            <person name="Bishop-Lilly K.A."/>
            <person name="Broomall S.M."/>
            <person name="Chain P.S."/>
            <person name="Chertkov O."/>
            <person name="Coyne S.R."/>
            <person name="Daligault H.E."/>
            <person name="Davenport K.W."/>
            <person name="Erkkila T."/>
            <person name="Frey K.G."/>
            <person name="Gibbons H.S."/>
            <person name="Gu W."/>
            <person name="Jaissle J."/>
            <person name="Johnson S.L."/>
            <person name="Koroleva G.I."/>
            <person name="Ladner J.T."/>
            <person name="Lo C.-C."/>
            <person name="Minogue T.D."/>
            <person name="Munk C."/>
            <person name="Palacios G.F."/>
            <person name="Redden C.L."/>
            <person name="Rosenzweig C.N."/>
            <person name="Scholz M.B."/>
            <person name="Teshima H."/>
            <person name="Xu Y."/>
        </authorList>
    </citation>
    <scope>NUCLEOTIDE SEQUENCE [LARGE SCALE GENOMIC DNA]</scope>
    <source>
        <strain evidence="5 7">BHP</strain>
    </source>
</reference>
<dbReference type="Gene3D" id="1.10.10.10">
    <property type="entry name" value="Winged helix-like DNA-binding domain superfamily/Winged helix DNA-binding domain"/>
    <property type="match status" value="1"/>
</dbReference>
<dbReference type="EMBL" id="JMQC01000008">
    <property type="protein sequence ID" value="KFN02771.1"/>
    <property type="molecule type" value="Genomic_DNA"/>
</dbReference>
<keyword evidence="2" id="KW-0238">DNA-binding</keyword>
<dbReference type="Proteomes" id="UP000264294">
    <property type="component" value="Unassembled WGS sequence"/>
</dbReference>
<evidence type="ECO:0000259" key="4">
    <source>
        <dbReference type="PROSITE" id="PS50995"/>
    </source>
</evidence>
<dbReference type="PROSITE" id="PS01117">
    <property type="entry name" value="HTH_MARR_1"/>
    <property type="match status" value="1"/>
</dbReference>
<name>A0A090ZEV0_9BACI</name>
<protein>
    <submittedName>
        <fullName evidence="5">MarR family protein</fullName>
    </submittedName>
    <submittedName>
        <fullName evidence="6">MarR family transcriptional regulator</fullName>
    </submittedName>
</protein>
<dbReference type="PANTHER" id="PTHR33164">
    <property type="entry name" value="TRANSCRIPTIONAL REGULATOR, MARR FAMILY"/>
    <property type="match status" value="1"/>
</dbReference>
<dbReference type="PROSITE" id="PS50995">
    <property type="entry name" value="HTH_MARR_2"/>
    <property type="match status" value="1"/>
</dbReference>
<dbReference type="SUPFAM" id="SSF46785">
    <property type="entry name" value="Winged helix' DNA-binding domain"/>
    <property type="match status" value="1"/>
</dbReference>
<dbReference type="Proteomes" id="UP000029389">
    <property type="component" value="Unassembled WGS sequence"/>
</dbReference>
<sequence length="151" mass="17103">MSLKKQSFKQAGEVVQSFVTINKEIIKFTHQNASTLGLTVQQMGILNTIYASPNIALKDISERLSVPKSTVSVNVDELVNLELIERKQSQEDRREIKLQVTPKGQEISKKSIENSTSYKAMALALEQLPEEDIQTLLRIHKDLLISLQQFH</sequence>
<dbReference type="EMBL" id="QVOD01000049">
    <property type="protein sequence ID" value="RFT63271.1"/>
    <property type="molecule type" value="Genomic_DNA"/>
</dbReference>
<evidence type="ECO:0000256" key="1">
    <source>
        <dbReference type="ARBA" id="ARBA00023015"/>
    </source>
</evidence>
<gene>
    <name evidence="6" type="ORF">D0U04_25505</name>
    <name evidence="5" type="ORF">DJ93_5275</name>
</gene>
<feature type="domain" description="HTH marR-type" evidence="4">
    <location>
        <begin position="1"/>
        <end position="145"/>
    </location>
</feature>
<accession>A0A090ZEV0</accession>
<evidence type="ECO:0000313" key="5">
    <source>
        <dbReference type="EMBL" id="KFN02771.1"/>
    </source>
</evidence>
<dbReference type="GO" id="GO:0006950">
    <property type="term" value="P:response to stress"/>
    <property type="evidence" value="ECO:0007669"/>
    <property type="project" value="TreeGrafter"/>
</dbReference>
<dbReference type="InterPro" id="IPR039422">
    <property type="entry name" value="MarR/SlyA-like"/>
</dbReference>
<reference evidence="6 8" key="2">
    <citation type="submission" date="2018-08" db="EMBL/GenBank/DDBJ databases">
        <title>Bacillus clarus sp. nov. strain PS00077A.</title>
        <authorList>
            <person name="Mendez Acevedo M."/>
            <person name="Carroll L."/>
            <person name="Mukherjee M."/>
            <person name="Wiedmann M."/>
            <person name="Kovac J."/>
        </authorList>
    </citation>
    <scope>NUCLEOTIDE SEQUENCE [LARGE SCALE GENOMIC DNA]</scope>
    <source>
        <strain evidence="6 8">PS00077A</strain>
    </source>
</reference>
<dbReference type="RefSeq" id="WP_042984005.1">
    <property type="nucleotide sequence ID" value="NZ_JMQC01000008.1"/>
</dbReference>
<proteinExistence type="predicted"/>
<dbReference type="InterPro" id="IPR000835">
    <property type="entry name" value="HTH_MarR-typ"/>
</dbReference>
<evidence type="ECO:0000256" key="3">
    <source>
        <dbReference type="ARBA" id="ARBA00023163"/>
    </source>
</evidence>